<evidence type="ECO:0000313" key="1">
    <source>
        <dbReference type="EMBL" id="KAK9237460.1"/>
    </source>
</evidence>
<dbReference type="EMBL" id="MU971369">
    <property type="protein sequence ID" value="KAK9237460.1"/>
    <property type="molecule type" value="Genomic_DNA"/>
</dbReference>
<accession>A0ACC3T0T9</accession>
<dbReference type="Proteomes" id="UP001433508">
    <property type="component" value="Unassembled WGS sequence"/>
</dbReference>
<gene>
    <name evidence="1" type="ORF">V1525DRAFT_404049</name>
</gene>
<organism evidence="1 2">
    <name type="scientific">Lipomyces kononenkoae</name>
    <name type="common">Yeast</name>
    <dbReference type="NCBI Taxonomy" id="34357"/>
    <lineage>
        <taxon>Eukaryota</taxon>
        <taxon>Fungi</taxon>
        <taxon>Dikarya</taxon>
        <taxon>Ascomycota</taxon>
        <taxon>Saccharomycotina</taxon>
        <taxon>Lipomycetes</taxon>
        <taxon>Lipomycetales</taxon>
        <taxon>Lipomycetaceae</taxon>
        <taxon>Lipomyces</taxon>
    </lineage>
</organism>
<protein>
    <submittedName>
        <fullName evidence="1">Uncharacterized protein</fullName>
    </submittedName>
</protein>
<sequence length="472" mass="53571">MELPKASRTYDYEFPTVPVRCLADGCSFLAAGPSAESNHRMVVAHMIFAGQDETHRLASDAWLQIFDDDFDPLFDEAPGDCDAVLKKVRVPDQWLFGECPVPTCRAKISEACRERLYSHIFDEHDATEVDIFLGLRQNGGQASNSAMPVGAPGDRNQETTAETGPDQELKARWGGSVRRRRKTFAFEEWAHKKREQMRIETIRRSLKRKYAKEGNDIPAKGSPEYASWYEQIDQEARQQYETEVSNGGSENELRGTESVDDLLAINRILKVKLDNYVSEGNNIPNRRLREFWGFWQHMYKLACDELHQIKLRESVGGGLDGPDVLAQATQEMPMIDVTHSGSDAHIQTTTESAMQQLIECTIDQHTNSVRPGRETKECSEWLSSHDRLTRTGREEIQVPTDRLGDGFEGPALSKIREDIKSHYLLAGYTIPDLGTPEYLNWFHAVDKMARKVYGQDSETPELLIKQEPMCDV</sequence>
<comment type="caution">
    <text evidence="1">The sequence shown here is derived from an EMBL/GenBank/DDBJ whole genome shotgun (WGS) entry which is preliminary data.</text>
</comment>
<name>A0ACC3T0T9_LIPKO</name>
<evidence type="ECO:0000313" key="2">
    <source>
        <dbReference type="Proteomes" id="UP001433508"/>
    </source>
</evidence>
<reference evidence="2" key="1">
    <citation type="journal article" date="2024" name="Front. Bioeng. Biotechnol.">
        <title>Genome-scale model development and genomic sequencing of the oleaginous clade Lipomyces.</title>
        <authorList>
            <person name="Czajka J.J."/>
            <person name="Han Y."/>
            <person name="Kim J."/>
            <person name="Mondo S.J."/>
            <person name="Hofstad B.A."/>
            <person name="Robles A."/>
            <person name="Haridas S."/>
            <person name="Riley R."/>
            <person name="LaButti K."/>
            <person name="Pangilinan J."/>
            <person name="Andreopoulos W."/>
            <person name="Lipzen A."/>
            <person name="Yan J."/>
            <person name="Wang M."/>
            <person name="Ng V."/>
            <person name="Grigoriev I.V."/>
            <person name="Spatafora J.W."/>
            <person name="Magnuson J.K."/>
            <person name="Baker S.E."/>
            <person name="Pomraning K.R."/>
        </authorList>
    </citation>
    <scope>NUCLEOTIDE SEQUENCE [LARGE SCALE GENOMIC DNA]</scope>
    <source>
        <strain evidence="2">CBS 7786</strain>
    </source>
</reference>
<proteinExistence type="predicted"/>
<keyword evidence="2" id="KW-1185">Reference proteome</keyword>